<dbReference type="EMBL" id="JABFUD020000024">
    <property type="protein sequence ID" value="KAI5060215.1"/>
    <property type="molecule type" value="Genomic_DNA"/>
</dbReference>
<dbReference type="EC" id="2.4.2.10" evidence="5"/>
<feature type="active site" description="For OMPdecase activity" evidence="16">
    <location>
        <position position="314"/>
    </location>
</feature>
<comment type="caution">
    <text evidence="19">The sequence shown here is derived from an EMBL/GenBank/DDBJ whole genome shotgun (WGS) entry which is preliminary data.</text>
</comment>
<evidence type="ECO:0000256" key="15">
    <source>
        <dbReference type="ARBA" id="ARBA00049157"/>
    </source>
</evidence>
<dbReference type="PROSITE" id="PS00156">
    <property type="entry name" value="OMPDECASE"/>
    <property type="match status" value="1"/>
</dbReference>
<evidence type="ECO:0000256" key="9">
    <source>
        <dbReference type="ARBA" id="ARBA00022679"/>
    </source>
</evidence>
<dbReference type="SUPFAM" id="SSF51366">
    <property type="entry name" value="Ribulose-phoshate binding barrel"/>
    <property type="match status" value="1"/>
</dbReference>
<dbReference type="InterPro" id="IPR018089">
    <property type="entry name" value="OMPdecase_AS"/>
</dbReference>
<feature type="binding site" evidence="17">
    <location>
        <position position="278"/>
    </location>
    <ligand>
        <name>substrate</name>
    </ligand>
</feature>
<dbReference type="FunFam" id="3.20.20.70:FF:000092">
    <property type="entry name" value="Uridine monophosphate synthetase"/>
    <property type="match status" value="1"/>
</dbReference>
<dbReference type="GO" id="GO:0004588">
    <property type="term" value="F:orotate phosphoribosyltransferase activity"/>
    <property type="evidence" value="ECO:0007669"/>
    <property type="project" value="UniProtKB-EC"/>
</dbReference>
<feature type="active site" description="For OMPdecase activity" evidence="16">
    <location>
        <position position="311"/>
    </location>
</feature>
<dbReference type="NCBIfam" id="TIGR01740">
    <property type="entry name" value="pyrF"/>
    <property type="match status" value="1"/>
</dbReference>
<evidence type="ECO:0000256" key="14">
    <source>
        <dbReference type="ARBA" id="ARBA00049126"/>
    </source>
</evidence>
<evidence type="ECO:0000256" key="16">
    <source>
        <dbReference type="PIRSR" id="PIRSR614732-1"/>
    </source>
</evidence>
<feature type="domain" description="Orotidine 5'-phosphate decarboxylase" evidence="18">
    <location>
        <begin position="250"/>
        <end position="468"/>
    </location>
</feature>
<dbReference type="NCBIfam" id="TIGR00336">
    <property type="entry name" value="pyrE"/>
    <property type="match status" value="1"/>
</dbReference>
<comment type="similarity">
    <text evidence="3">In the N-terminal section; belongs to the purine/pyrimidine phosphoribosyltransferase family.</text>
</comment>
<sequence length="482" mass="51881">MALEQVESLILALHNAEAVKFGSFKLKSGITSPIYIDLRVIVSFPALLQQVGEAIWAKVSSLNFDVICGVPYTALPIATSISLSHGVPLVMRRKEVKDYGTRKAIEGIFSEHQTCLVIEDLVTSGASVLETVAPLQEVGLKVSDAVVLIDRQQGGATNLAQKGVQLHSALNLTQMVQVLVKQGKLTEDVASSVQQFIADNQTSLPVSAQLLPPQSLPAHKQRLSYGERAHLAQNPTGRKLLEIMEHKKSNLSLAADVNTAAELLAIAEKVGPEICLLKTHVDIYPDFTPEFGAKLRLVAEKHNFLIFEDRKFADIGNTVSMQYEGGLFKIAEWADIVNAHIIPGPGIIDGLKCKGLECNRGLLLLAEISSKGTLAKGDYTAAAAKIASEHLDFVIGFISINPAAWPMGPRNQALIHMTPGVQIGGGGDSLGQQYNAPDNVIGERGSDVIIVGRGILKASDPLSAARQYRLAGWEAYEKTLHS</sequence>
<dbReference type="Pfam" id="PF00156">
    <property type="entry name" value="Pribosyltran"/>
    <property type="match status" value="1"/>
</dbReference>
<dbReference type="OrthoDB" id="10263753at2759"/>
<dbReference type="InterPro" id="IPR000836">
    <property type="entry name" value="PRTase_dom"/>
</dbReference>
<proteinExistence type="inferred from homology"/>
<evidence type="ECO:0000313" key="21">
    <source>
        <dbReference type="Proteomes" id="UP000886520"/>
    </source>
</evidence>
<evidence type="ECO:0000256" key="6">
    <source>
        <dbReference type="ARBA" id="ARBA00012321"/>
    </source>
</evidence>
<evidence type="ECO:0000256" key="4">
    <source>
        <dbReference type="ARBA" id="ARBA00009769"/>
    </source>
</evidence>
<evidence type="ECO:0000256" key="3">
    <source>
        <dbReference type="ARBA" id="ARBA00006221"/>
    </source>
</evidence>
<keyword evidence="21" id="KW-1185">Reference proteome</keyword>
<reference evidence="19" key="1">
    <citation type="submission" date="2021-01" db="EMBL/GenBank/DDBJ databases">
        <title>Adiantum capillus-veneris genome.</title>
        <authorList>
            <person name="Fang Y."/>
            <person name="Liao Q."/>
        </authorList>
    </citation>
    <scope>NUCLEOTIDE SEQUENCE</scope>
    <source>
        <strain evidence="19">H3</strain>
        <tissue evidence="19">Leaf</tissue>
    </source>
</reference>
<organism evidence="19 21">
    <name type="scientific">Adiantum capillus-veneris</name>
    <name type="common">Maidenhair fern</name>
    <dbReference type="NCBI Taxonomy" id="13818"/>
    <lineage>
        <taxon>Eukaryota</taxon>
        <taxon>Viridiplantae</taxon>
        <taxon>Streptophyta</taxon>
        <taxon>Embryophyta</taxon>
        <taxon>Tracheophyta</taxon>
        <taxon>Polypodiopsida</taxon>
        <taxon>Polypodiidae</taxon>
        <taxon>Polypodiales</taxon>
        <taxon>Pteridineae</taxon>
        <taxon>Pteridaceae</taxon>
        <taxon>Vittarioideae</taxon>
        <taxon>Adiantum</taxon>
    </lineage>
</organism>
<dbReference type="CDD" id="cd04725">
    <property type="entry name" value="OMP_decarboxylase_like"/>
    <property type="match status" value="1"/>
</dbReference>
<dbReference type="GO" id="GO:0004590">
    <property type="term" value="F:orotidine-5'-phosphate decarboxylase activity"/>
    <property type="evidence" value="ECO:0007669"/>
    <property type="project" value="UniProtKB-EC"/>
</dbReference>
<dbReference type="SMART" id="SM00934">
    <property type="entry name" value="OMPdecase"/>
    <property type="match status" value="1"/>
</dbReference>
<evidence type="ECO:0000313" key="19">
    <source>
        <dbReference type="EMBL" id="KAI5060215.1"/>
    </source>
</evidence>
<evidence type="ECO:0000256" key="17">
    <source>
        <dbReference type="PIRSR" id="PIRSR614732-2"/>
    </source>
</evidence>
<comment type="similarity">
    <text evidence="4">In the C-terminal section; belongs to the OMP decarboxylase family.</text>
</comment>
<dbReference type="InterPro" id="IPR029057">
    <property type="entry name" value="PRTase-like"/>
</dbReference>
<keyword evidence="10" id="KW-0210">Decarboxylase</keyword>
<evidence type="ECO:0000256" key="7">
    <source>
        <dbReference type="ARBA" id="ARBA00015047"/>
    </source>
</evidence>
<evidence type="ECO:0000256" key="8">
    <source>
        <dbReference type="ARBA" id="ARBA00022676"/>
    </source>
</evidence>
<comment type="catalytic activity">
    <reaction evidence="14">
        <text>orotidine 5'-phosphate + diphosphate = orotate + 5-phospho-alpha-D-ribose 1-diphosphate</text>
        <dbReference type="Rhea" id="RHEA:10380"/>
        <dbReference type="ChEBI" id="CHEBI:30839"/>
        <dbReference type="ChEBI" id="CHEBI:33019"/>
        <dbReference type="ChEBI" id="CHEBI:57538"/>
        <dbReference type="ChEBI" id="CHEBI:58017"/>
        <dbReference type="EC" id="2.4.2.10"/>
    </reaction>
</comment>
<feature type="binding site" evidence="17">
    <location>
        <position position="256"/>
    </location>
    <ligand>
        <name>substrate</name>
    </ligand>
</feature>
<dbReference type="InterPro" id="IPR023031">
    <property type="entry name" value="OPRT"/>
</dbReference>
<gene>
    <name evidence="19" type="ORF">GOP47_0024635</name>
    <name evidence="20" type="ORF">GOP47_0025128</name>
</gene>
<evidence type="ECO:0000256" key="1">
    <source>
        <dbReference type="ARBA" id="ARBA00004861"/>
    </source>
</evidence>
<dbReference type="InterPro" id="IPR011060">
    <property type="entry name" value="RibuloseP-bd_barrel"/>
</dbReference>
<protein>
    <recommendedName>
        <fullName evidence="7">Uridine 5'-monophosphate synthase</fullName>
        <ecNumber evidence="5">2.4.2.10</ecNumber>
        <ecNumber evidence="6">4.1.1.23</ecNumber>
    </recommendedName>
</protein>
<dbReference type="AlphaFoldDB" id="A0A9D4U2H6"/>
<evidence type="ECO:0000259" key="18">
    <source>
        <dbReference type="SMART" id="SM00934"/>
    </source>
</evidence>
<accession>A0A9D4U2H6</accession>
<feature type="binding site" evidence="17">
    <location>
        <position position="432"/>
    </location>
    <ligand>
        <name>substrate</name>
    </ligand>
</feature>
<comment type="pathway">
    <text evidence="2">Pyrimidine metabolism; UMP biosynthesis via de novo pathway; UMP from orotate: step 1/2.</text>
</comment>
<name>A0A9D4U2H6_ADICA</name>
<dbReference type="Pfam" id="PF00215">
    <property type="entry name" value="OMPdecase"/>
    <property type="match status" value="1"/>
</dbReference>
<feature type="binding site" evidence="17">
    <location>
        <position position="369"/>
    </location>
    <ligand>
        <name>substrate</name>
    </ligand>
</feature>
<dbReference type="InterPro" id="IPR013785">
    <property type="entry name" value="Aldolase_TIM"/>
</dbReference>
<feature type="binding site" evidence="17">
    <location>
        <position position="452"/>
    </location>
    <ligand>
        <name>substrate</name>
    </ligand>
</feature>
<dbReference type="EC" id="4.1.1.23" evidence="6"/>
<dbReference type="Gene3D" id="3.40.50.2020">
    <property type="match status" value="1"/>
</dbReference>
<dbReference type="FunFam" id="3.40.50.2020:FF:000025">
    <property type="entry name" value="Uridine monophosphate synthetase"/>
    <property type="match status" value="1"/>
</dbReference>
<dbReference type="SUPFAM" id="SSF53271">
    <property type="entry name" value="PRTase-like"/>
    <property type="match status" value="1"/>
</dbReference>
<dbReference type="GO" id="GO:0044205">
    <property type="term" value="P:'de novo' UMP biosynthetic process"/>
    <property type="evidence" value="ECO:0007669"/>
    <property type="project" value="InterPro"/>
</dbReference>
<dbReference type="NCBIfam" id="NF010382">
    <property type="entry name" value="PRK13809.1"/>
    <property type="match status" value="1"/>
</dbReference>
<keyword evidence="9" id="KW-0808">Transferase</keyword>
<comment type="catalytic activity">
    <reaction evidence="15">
        <text>orotidine 5'-phosphate + H(+) = UMP + CO2</text>
        <dbReference type="Rhea" id="RHEA:11596"/>
        <dbReference type="ChEBI" id="CHEBI:15378"/>
        <dbReference type="ChEBI" id="CHEBI:16526"/>
        <dbReference type="ChEBI" id="CHEBI:57538"/>
        <dbReference type="ChEBI" id="CHEBI:57865"/>
        <dbReference type="EC" id="4.1.1.23"/>
    </reaction>
</comment>
<keyword evidence="13" id="KW-0511">Multifunctional enzyme</keyword>
<dbReference type="PANTHER" id="PTHR19278">
    <property type="entry name" value="OROTATE PHOSPHORIBOSYLTRANSFERASE"/>
    <property type="match status" value="1"/>
</dbReference>
<feature type="active site" description="For OMPdecase activity" evidence="16">
    <location>
        <position position="309"/>
    </location>
</feature>
<evidence type="ECO:0000256" key="11">
    <source>
        <dbReference type="ARBA" id="ARBA00022975"/>
    </source>
</evidence>
<dbReference type="EMBL" id="JABFUD020000024">
    <property type="protein sequence ID" value="KAI5060708.1"/>
    <property type="molecule type" value="Genomic_DNA"/>
</dbReference>
<evidence type="ECO:0000256" key="12">
    <source>
        <dbReference type="ARBA" id="ARBA00023239"/>
    </source>
</evidence>
<dbReference type="PANTHER" id="PTHR19278:SF9">
    <property type="entry name" value="URIDINE 5'-MONOPHOSPHATE SYNTHASE"/>
    <property type="match status" value="1"/>
</dbReference>
<dbReference type="InterPro" id="IPR004467">
    <property type="entry name" value="Or_phspho_trans_dom"/>
</dbReference>
<evidence type="ECO:0000256" key="5">
    <source>
        <dbReference type="ARBA" id="ARBA00011971"/>
    </source>
</evidence>
<feature type="binding site" evidence="17">
    <location>
        <position position="453"/>
    </location>
    <ligand>
        <name>substrate</name>
    </ligand>
</feature>
<comment type="pathway">
    <text evidence="1">Pyrimidine metabolism; UMP biosynthesis via de novo pathway; UMP from orotate: step 2/2.</text>
</comment>
<keyword evidence="12" id="KW-0456">Lyase</keyword>
<dbReference type="CDD" id="cd06223">
    <property type="entry name" value="PRTases_typeI"/>
    <property type="match status" value="1"/>
</dbReference>
<evidence type="ECO:0000256" key="2">
    <source>
        <dbReference type="ARBA" id="ARBA00004889"/>
    </source>
</evidence>
<dbReference type="HAMAP" id="MF_01208">
    <property type="entry name" value="PyrE"/>
    <property type="match status" value="1"/>
</dbReference>
<dbReference type="InterPro" id="IPR014732">
    <property type="entry name" value="OMPdecase"/>
</dbReference>
<keyword evidence="8" id="KW-0328">Glycosyltransferase</keyword>
<evidence type="ECO:0000256" key="13">
    <source>
        <dbReference type="ARBA" id="ARBA00023268"/>
    </source>
</evidence>
<dbReference type="InterPro" id="IPR001754">
    <property type="entry name" value="OMPdeCOase_dom"/>
</dbReference>
<evidence type="ECO:0000256" key="10">
    <source>
        <dbReference type="ARBA" id="ARBA00022793"/>
    </source>
</evidence>
<keyword evidence="11" id="KW-0665">Pyrimidine biosynthesis</keyword>
<dbReference type="Gene3D" id="3.20.20.70">
    <property type="entry name" value="Aldolase class I"/>
    <property type="match status" value="1"/>
</dbReference>
<dbReference type="GO" id="GO:0006207">
    <property type="term" value="P:'de novo' pyrimidine nucleobase biosynthetic process"/>
    <property type="evidence" value="ECO:0007669"/>
    <property type="project" value="InterPro"/>
</dbReference>
<evidence type="ECO:0000313" key="20">
    <source>
        <dbReference type="EMBL" id="KAI5060708.1"/>
    </source>
</evidence>
<dbReference type="Proteomes" id="UP000886520">
    <property type="component" value="Chromosome 24"/>
</dbReference>